<dbReference type="Pfam" id="PF01670">
    <property type="entry name" value="Glyco_hydro_12"/>
    <property type="match status" value="1"/>
</dbReference>
<keyword evidence="4" id="KW-0732">Signal</keyword>
<name>A0A3N2PU21_SODAK</name>
<protein>
    <submittedName>
        <fullName evidence="5">Concanavalin A-like lectin/glucanase</fullName>
    </submittedName>
</protein>
<feature type="region of interest" description="Disordered" evidence="3">
    <location>
        <begin position="289"/>
        <end position="308"/>
    </location>
</feature>
<dbReference type="EMBL" id="ML119056">
    <property type="protein sequence ID" value="ROT38003.1"/>
    <property type="molecule type" value="Genomic_DNA"/>
</dbReference>
<dbReference type="InterPro" id="IPR013319">
    <property type="entry name" value="GH11/12"/>
</dbReference>
<keyword evidence="5" id="KW-0430">Lectin</keyword>
<dbReference type="STRING" id="1314773.A0A3N2PU21"/>
<dbReference type="GO" id="GO:0000272">
    <property type="term" value="P:polysaccharide catabolic process"/>
    <property type="evidence" value="ECO:0007669"/>
    <property type="project" value="UniProtKB-KW"/>
</dbReference>
<keyword evidence="2" id="KW-0624">Polysaccharide degradation</keyword>
<dbReference type="GO" id="GO:0008810">
    <property type="term" value="F:cellulase activity"/>
    <property type="evidence" value="ECO:0007669"/>
    <property type="project" value="InterPro"/>
</dbReference>
<evidence type="ECO:0000256" key="3">
    <source>
        <dbReference type="SAM" id="MobiDB-lite"/>
    </source>
</evidence>
<feature type="signal peptide" evidence="4">
    <location>
        <begin position="1"/>
        <end position="20"/>
    </location>
</feature>
<evidence type="ECO:0000256" key="1">
    <source>
        <dbReference type="ARBA" id="ARBA00005519"/>
    </source>
</evidence>
<dbReference type="PANTHER" id="PTHR34002">
    <property type="entry name" value="BLR1656 PROTEIN"/>
    <property type="match status" value="1"/>
</dbReference>
<proteinExistence type="inferred from homology"/>
<dbReference type="SUPFAM" id="SSF49899">
    <property type="entry name" value="Concanavalin A-like lectins/glucanases"/>
    <property type="match status" value="1"/>
</dbReference>
<dbReference type="InterPro" id="IPR002594">
    <property type="entry name" value="GH12"/>
</dbReference>
<organism evidence="5 6">
    <name type="scientific">Sodiomyces alkalinus (strain CBS 110278 / VKM F-3762 / F11)</name>
    <name type="common">Alkaliphilic filamentous fungus</name>
    <dbReference type="NCBI Taxonomy" id="1314773"/>
    <lineage>
        <taxon>Eukaryota</taxon>
        <taxon>Fungi</taxon>
        <taxon>Dikarya</taxon>
        <taxon>Ascomycota</taxon>
        <taxon>Pezizomycotina</taxon>
        <taxon>Sordariomycetes</taxon>
        <taxon>Hypocreomycetidae</taxon>
        <taxon>Glomerellales</taxon>
        <taxon>Plectosphaerellaceae</taxon>
        <taxon>Sodiomyces</taxon>
    </lineage>
</organism>
<gene>
    <name evidence="5" type="ORF">SODALDRAFT_333766</name>
</gene>
<dbReference type="Gene3D" id="2.60.120.180">
    <property type="match status" value="1"/>
</dbReference>
<dbReference type="OrthoDB" id="89349at2759"/>
<dbReference type="GeneID" id="39580545"/>
<dbReference type="PANTHER" id="PTHR34002:SF11">
    <property type="entry name" value="CONCANAVALIN A-LIKE LECTIN_GLUCANASE"/>
    <property type="match status" value="1"/>
</dbReference>
<evidence type="ECO:0000256" key="2">
    <source>
        <dbReference type="RuleBase" id="RU361163"/>
    </source>
</evidence>
<evidence type="ECO:0000256" key="4">
    <source>
        <dbReference type="SAM" id="SignalP"/>
    </source>
</evidence>
<dbReference type="GO" id="GO:0030246">
    <property type="term" value="F:carbohydrate binding"/>
    <property type="evidence" value="ECO:0007669"/>
    <property type="project" value="UniProtKB-KW"/>
</dbReference>
<evidence type="ECO:0000313" key="5">
    <source>
        <dbReference type="EMBL" id="ROT38003.1"/>
    </source>
</evidence>
<sequence>MKSAFVLSSSFSLLLSLASAQSYDATICGEDRFGEFSDPHVYLPNAWNDNSPDDGYVCMSVDNSTPAFDVTWMWPENIADVHSYPYVRLNDDDLPTRLSTIQSMRIKSDWIMTLGSPRSPPRDFSNSTWAENKEELDEAGVTANAAWDFFLDGNRTRTYNPVDSAIEVMIWLGRVGHARPLEGDGVVTRITLGDHTFQLHYQLNFRSRHVFTWILADGGDVTQFDEDVSPLFEYILNNPPPESDDEDAAEWPENPYLGLVEFGSETWFSRENVTFSVANFALDLEVDEDAADSGSDGGSGGSGGDDEDDAAMALGVPFLGFVAPVALLAGAMIGL</sequence>
<comment type="similarity">
    <text evidence="1 2">Belongs to the glycosyl hydrolase 12 (cellulase H) family.</text>
</comment>
<feature type="chain" id="PRO_5018303938" evidence="4">
    <location>
        <begin position="21"/>
        <end position="335"/>
    </location>
</feature>
<dbReference type="InterPro" id="IPR013320">
    <property type="entry name" value="ConA-like_dom_sf"/>
</dbReference>
<accession>A0A3N2PU21</accession>
<dbReference type="Proteomes" id="UP000272025">
    <property type="component" value="Unassembled WGS sequence"/>
</dbReference>
<keyword evidence="2" id="KW-0326">Glycosidase</keyword>
<dbReference type="RefSeq" id="XP_028465809.1">
    <property type="nucleotide sequence ID" value="XM_028612067.1"/>
</dbReference>
<evidence type="ECO:0000313" key="6">
    <source>
        <dbReference type="Proteomes" id="UP000272025"/>
    </source>
</evidence>
<keyword evidence="2" id="KW-0378">Hydrolase</keyword>
<keyword evidence="2" id="KW-0119">Carbohydrate metabolism</keyword>
<reference evidence="5 6" key="1">
    <citation type="journal article" date="2018" name="Mol. Ecol.">
        <title>The obligate alkalophilic soda-lake fungus Sodiomyces alkalinus has shifted to a protein diet.</title>
        <authorList>
            <person name="Grum-Grzhimaylo A.A."/>
            <person name="Falkoski D.L."/>
            <person name="van den Heuvel J."/>
            <person name="Valero-Jimenez C.A."/>
            <person name="Min B."/>
            <person name="Choi I.G."/>
            <person name="Lipzen A."/>
            <person name="Daum C.G."/>
            <person name="Aanen D.K."/>
            <person name="Tsang A."/>
            <person name="Henrissat B."/>
            <person name="Bilanenko E.N."/>
            <person name="de Vries R.P."/>
            <person name="van Kan J.A.L."/>
            <person name="Grigoriev I.V."/>
            <person name="Debets A.J.M."/>
        </authorList>
    </citation>
    <scope>NUCLEOTIDE SEQUENCE [LARGE SCALE GENOMIC DNA]</scope>
    <source>
        <strain evidence="5 6">F11</strain>
    </source>
</reference>
<keyword evidence="6" id="KW-1185">Reference proteome</keyword>
<dbReference type="AlphaFoldDB" id="A0A3N2PU21"/>